<gene>
    <name evidence="4" type="ORF">GGR38_003427</name>
</gene>
<dbReference type="SUPFAM" id="SSF54909">
    <property type="entry name" value="Dimeric alpha+beta barrel"/>
    <property type="match status" value="1"/>
</dbReference>
<dbReference type="InterPro" id="IPR011051">
    <property type="entry name" value="RmlC_Cupin_sf"/>
</dbReference>
<evidence type="ECO:0000313" key="4">
    <source>
        <dbReference type="EMBL" id="MBB3956462.1"/>
    </source>
</evidence>
<dbReference type="Gene3D" id="2.20.70.150">
    <property type="match status" value="1"/>
</dbReference>
<protein>
    <submittedName>
        <fullName evidence="4">Quercetin dioxygenase-like cupin family protein</fullName>
    </submittedName>
</protein>
<organism evidence="4 5">
    <name type="scientific">Novosphingobium sediminicola</name>
    <dbReference type="NCBI Taxonomy" id="563162"/>
    <lineage>
        <taxon>Bacteria</taxon>
        <taxon>Pseudomonadati</taxon>
        <taxon>Pseudomonadota</taxon>
        <taxon>Alphaproteobacteria</taxon>
        <taxon>Sphingomonadales</taxon>
        <taxon>Sphingomonadaceae</taxon>
        <taxon>Novosphingobium</taxon>
    </lineage>
</organism>
<dbReference type="RefSeq" id="WP_183627345.1">
    <property type="nucleotide sequence ID" value="NZ_JACIDX010000014.1"/>
</dbReference>
<keyword evidence="4" id="KW-0560">Oxidoreductase</keyword>
<feature type="domain" description="EthD" evidence="2">
    <location>
        <begin position="12"/>
        <end position="98"/>
    </location>
</feature>
<dbReference type="CDD" id="cd02231">
    <property type="entry name" value="cupin_BLL6423-like"/>
    <property type="match status" value="1"/>
</dbReference>
<feature type="region of interest" description="Disordered" evidence="1">
    <location>
        <begin position="385"/>
        <end position="404"/>
    </location>
</feature>
<dbReference type="InterPro" id="IPR014710">
    <property type="entry name" value="RmlC-like_jellyroll"/>
</dbReference>
<evidence type="ECO:0000259" key="3">
    <source>
        <dbReference type="Pfam" id="PF07883"/>
    </source>
</evidence>
<dbReference type="InterPro" id="IPR047142">
    <property type="entry name" value="OryJ/VirC-like"/>
</dbReference>
<dbReference type="InterPro" id="IPR009799">
    <property type="entry name" value="EthD_dom"/>
</dbReference>
<evidence type="ECO:0000313" key="5">
    <source>
        <dbReference type="Proteomes" id="UP000548867"/>
    </source>
</evidence>
<dbReference type="PANTHER" id="PTHR36156:SF2">
    <property type="entry name" value="CUPIN TYPE-2 DOMAIN-CONTAINING PROTEIN"/>
    <property type="match status" value="1"/>
</dbReference>
<dbReference type="SUPFAM" id="SSF51182">
    <property type="entry name" value="RmlC-like cupins"/>
    <property type="match status" value="1"/>
</dbReference>
<evidence type="ECO:0000256" key="1">
    <source>
        <dbReference type="SAM" id="MobiDB-lite"/>
    </source>
</evidence>
<dbReference type="Gene3D" id="3.30.70.100">
    <property type="match status" value="1"/>
</dbReference>
<dbReference type="InterPro" id="IPR011008">
    <property type="entry name" value="Dimeric_a/b-barrel"/>
</dbReference>
<keyword evidence="4" id="KW-0223">Dioxygenase</keyword>
<accession>A0A7W6CIH7</accession>
<dbReference type="Proteomes" id="UP000548867">
    <property type="component" value="Unassembled WGS sequence"/>
</dbReference>
<name>A0A7W6CIH7_9SPHN</name>
<reference evidence="4 5" key="1">
    <citation type="submission" date="2020-08" db="EMBL/GenBank/DDBJ databases">
        <title>Genomic Encyclopedia of Type Strains, Phase IV (KMG-IV): sequencing the most valuable type-strain genomes for metagenomic binning, comparative biology and taxonomic classification.</title>
        <authorList>
            <person name="Goeker M."/>
        </authorList>
    </citation>
    <scope>NUCLEOTIDE SEQUENCE [LARGE SCALE GENOMIC DNA]</scope>
    <source>
        <strain evidence="4 5">DSM 27057</strain>
    </source>
</reference>
<sequence length="404" mass="43675">MSIKLAILPRTREGLSREGLQAYLADSHGPLVMAHGEVSAMFAGYVHHYVQDEPSPLGAALADRDALTIIHFARIEDMIASKASPAYAQIVGPDEDNFRELAGSLAMLLSETTVLAGPEDVARKLFTFRHGADAQDAEGWAAKLAPILAAQGEDGPIAAWRINTVARTLEGPAPAELFDEVSLRGPIPADLADALTAAAQAYFADAPASVLVTSPKIFVSSQRIETMEMSDSGLPPIQRVVTGHDENGRAIFKSEDVTPTKMIPSGDASFLTIWSTETVPADLNDERDGRDLPTGLTLERGSVIRITDMLPGKESPFHRTNSVDYGIVLKGEIELELDDGRKKTIREGGIIVQRGTNHLWRNTTDQVCRIAFILIEAPAYKHNGVPLDEAKPEQVHPAYGEMGE</sequence>
<dbReference type="GO" id="GO:0051213">
    <property type="term" value="F:dioxygenase activity"/>
    <property type="evidence" value="ECO:0007669"/>
    <property type="project" value="UniProtKB-KW"/>
</dbReference>
<feature type="domain" description="Cupin type-2" evidence="3">
    <location>
        <begin position="307"/>
        <end position="372"/>
    </location>
</feature>
<dbReference type="InterPro" id="IPR013096">
    <property type="entry name" value="Cupin_2"/>
</dbReference>
<dbReference type="EMBL" id="JACIDX010000014">
    <property type="protein sequence ID" value="MBB3956462.1"/>
    <property type="molecule type" value="Genomic_DNA"/>
</dbReference>
<dbReference type="Pfam" id="PF07883">
    <property type="entry name" value="Cupin_2"/>
    <property type="match status" value="1"/>
</dbReference>
<dbReference type="Gene3D" id="2.60.120.10">
    <property type="entry name" value="Jelly Rolls"/>
    <property type="match status" value="1"/>
</dbReference>
<proteinExistence type="predicted"/>
<dbReference type="PANTHER" id="PTHR36156">
    <property type="entry name" value="SLR2101 PROTEIN"/>
    <property type="match status" value="1"/>
</dbReference>
<dbReference type="Pfam" id="PF07110">
    <property type="entry name" value="EthD"/>
    <property type="match status" value="1"/>
</dbReference>
<comment type="caution">
    <text evidence="4">The sequence shown here is derived from an EMBL/GenBank/DDBJ whole genome shotgun (WGS) entry which is preliminary data.</text>
</comment>
<dbReference type="AlphaFoldDB" id="A0A7W6CIH7"/>
<evidence type="ECO:0000259" key="2">
    <source>
        <dbReference type="Pfam" id="PF07110"/>
    </source>
</evidence>
<keyword evidence="5" id="KW-1185">Reference proteome</keyword>